<gene>
    <name evidence="3" type="ORF">H9966_03380</name>
</gene>
<protein>
    <submittedName>
        <fullName evidence="3">DUF2520 domain-containing protein</fullName>
    </submittedName>
</protein>
<reference evidence="3" key="1">
    <citation type="journal article" date="2021" name="PeerJ">
        <title>Extensive microbial diversity within the chicken gut microbiome revealed by metagenomics and culture.</title>
        <authorList>
            <person name="Gilroy R."/>
            <person name="Ravi A."/>
            <person name="Getino M."/>
            <person name="Pursley I."/>
            <person name="Horton D.L."/>
            <person name="Alikhan N.F."/>
            <person name="Baker D."/>
            <person name="Gharbi K."/>
            <person name="Hall N."/>
            <person name="Watson M."/>
            <person name="Adriaenssens E.M."/>
            <person name="Foster-Nyarko E."/>
            <person name="Jarju S."/>
            <person name="Secka A."/>
            <person name="Antonio M."/>
            <person name="Oren A."/>
            <person name="Chaudhuri R.R."/>
            <person name="La Ragione R."/>
            <person name="Hildebrand F."/>
            <person name="Pallen M.J."/>
        </authorList>
    </citation>
    <scope>NUCLEOTIDE SEQUENCE</scope>
    <source>
        <strain evidence="3">ChiHecec3B27-8219</strain>
    </source>
</reference>
<sequence length="261" mass="29210">MKIVLIGAGNLATHLGKALLEAGHDIMQVYSRTMESASRLATRAGGAPVTDLRAVRRDAEVYIMAVKDSVLPELIPQLCKGMPESVFIHTAGSVPMDAFKGMALHYGVLYPMQTFSKEREVDFRGIPCFVEGNDKMAKEVINDLARSVSEKVYAMTSEKRRRLHLAAVFACNFTNHCYDIAHEILAKQGIPFEVMLPLIDETAAKVHDLSPREAQTGPALRFDENIIREQSMLLKDNPLMRDLYERLSLSINQFSKKKTRT</sequence>
<accession>A0A9D2FWZ9</accession>
<evidence type="ECO:0000259" key="1">
    <source>
        <dbReference type="Pfam" id="PF03807"/>
    </source>
</evidence>
<dbReference type="InterPro" id="IPR037108">
    <property type="entry name" value="TM1727-like_C_sf"/>
</dbReference>
<organism evidence="3 4">
    <name type="scientific">Candidatus Prevotella avicola</name>
    <dbReference type="NCBI Taxonomy" id="2838738"/>
    <lineage>
        <taxon>Bacteria</taxon>
        <taxon>Pseudomonadati</taxon>
        <taxon>Bacteroidota</taxon>
        <taxon>Bacteroidia</taxon>
        <taxon>Bacteroidales</taxon>
        <taxon>Prevotellaceae</taxon>
        <taxon>Prevotella</taxon>
    </lineage>
</organism>
<evidence type="ECO:0000313" key="3">
    <source>
        <dbReference type="EMBL" id="HIZ68914.1"/>
    </source>
</evidence>
<reference evidence="3" key="2">
    <citation type="submission" date="2021-04" db="EMBL/GenBank/DDBJ databases">
        <authorList>
            <person name="Gilroy R."/>
        </authorList>
    </citation>
    <scope>NUCLEOTIDE SEQUENCE</scope>
    <source>
        <strain evidence="3">ChiHecec3B27-8219</strain>
    </source>
</reference>
<dbReference type="InterPro" id="IPR008927">
    <property type="entry name" value="6-PGluconate_DH-like_C_sf"/>
</dbReference>
<dbReference type="PANTHER" id="PTHR40459">
    <property type="entry name" value="CONSERVED HYPOTHETICAL ALANINE AND LEUCINE RICH PROTEIN"/>
    <property type="match status" value="1"/>
</dbReference>
<dbReference type="Pfam" id="PF10728">
    <property type="entry name" value="DUF2520"/>
    <property type="match status" value="1"/>
</dbReference>
<dbReference type="InterPro" id="IPR018931">
    <property type="entry name" value="DUF2520"/>
</dbReference>
<dbReference type="SUPFAM" id="SSF51735">
    <property type="entry name" value="NAD(P)-binding Rossmann-fold domains"/>
    <property type="match status" value="1"/>
</dbReference>
<dbReference type="Gene3D" id="1.10.1040.20">
    <property type="entry name" value="ProC-like, C-terminal domain"/>
    <property type="match status" value="1"/>
</dbReference>
<dbReference type="InterPro" id="IPR036291">
    <property type="entry name" value="NAD(P)-bd_dom_sf"/>
</dbReference>
<dbReference type="Pfam" id="PF03807">
    <property type="entry name" value="F420_oxidored"/>
    <property type="match status" value="1"/>
</dbReference>
<comment type="caution">
    <text evidence="3">The sequence shown here is derived from an EMBL/GenBank/DDBJ whole genome shotgun (WGS) entry which is preliminary data.</text>
</comment>
<evidence type="ECO:0000313" key="4">
    <source>
        <dbReference type="Proteomes" id="UP000824055"/>
    </source>
</evidence>
<feature type="domain" description="DUF2520" evidence="2">
    <location>
        <begin position="126"/>
        <end position="250"/>
    </location>
</feature>
<dbReference type="SUPFAM" id="SSF48179">
    <property type="entry name" value="6-phosphogluconate dehydrogenase C-terminal domain-like"/>
    <property type="match status" value="1"/>
</dbReference>
<dbReference type="PANTHER" id="PTHR40459:SF1">
    <property type="entry name" value="CONSERVED HYPOTHETICAL ALANINE AND LEUCINE RICH PROTEIN"/>
    <property type="match status" value="1"/>
</dbReference>
<dbReference type="AlphaFoldDB" id="A0A9D2FWZ9"/>
<dbReference type="Gene3D" id="3.40.50.720">
    <property type="entry name" value="NAD(P)-binding Rossmann-like Domain"/>
    <property type="match status" value="1"/>
</dbReference>
<evidence type="ECO:0000259" key="2">
    <source>
        <dbReference type="Pfam" id="PF10728"/>
    </source>
</evidence>
<dbReference type="EMBL" id="DXBE01000028">
    <property type="protein sequence ID" value="HIZ68914.1"/>
    <property type="molecule type" value="Genomic_DNA"/>
</dbReference>
<feature type="domain" description="Pyrroline-5-carboxylate reductase catalytic N-terminal" evidence="1">
    <location>
        <begin position="2"/>
        <end position="88"/>
    </location>
</feature>
<dbReference type="InterPro" id="IPR028939">
    <property type="entry name" value="P5C_Rdtase_cat_N"/>
</dbReference>
<proteinExistence type="predicted"/>
<dbReference type="Proteomes" id="UP000824055">
    <property type="component" value="Unassembled WGS sequence"/>
</dbReference>
<name>A0A9D2FWZ9_9BACT</name>